<dbReference type="HOGENOM" id="CLU_033215_4_0_12"/>
<keyword evidence="3" id="KW-1185">Reference proteome</keyword>
<evidence type="ECO:0000256" key="1">
    <source>
        <dbReference type="SAM" id="SignalP"/>
    </source>
</evidence>
<name>E1R5N4_SEDSS</name>
<dbReference type="STRING" id="573413.Spirs_1522"/>
<sequence>MKSRKNKILVGIVLCALLAGFPLFASGQKDGGRRNIIIGAGGAGGSWYLLAAQISEILKAEMPDVSVSVIEGGAISNVRLTNEGRDLDVGMASLPNVIDALDAKGVFAEDGIDNISAIMNFAVDYVQFTVLADSGITEFGQLGDKRILPGPKGWGIEALTGAVCDLYGFSYDSIKAHGGSVSFVSWGEAPSLLKDGHADMAAFKGAVPNSNVMEIDATNKARIIGLSEEKLNQFLAENLGYFKGTIKAGTYRGQDSDALTIGHTSVFFANNDLPEELVYQLTKAILENKDKLNQIEGIEIGDDALLGIDQSILHPGARRYYKEIGLIQ</sequence>
<reference evidence="2 3" key="1">
    <citation type="journal article" date="2010" name="Stand. Genomic Sci.">
        <title>Complete genome sequence of Spirochaeta smaragdinae type strain (SEBR 4228).</title>
        <authorList>
            <person name="Mavromatis K."/>
            <person name="Yasawong M."/>
            <person name="Chertkov O."/>
            <person name="Lapidus A."/>
            <person name="Lucas S."/>
            <person name="Nolan M."/>
            <person name="Del Rio T.G."/>
            <person name="Tice H."/>
            <person name="Cheng J.F."/>
            <person name="Pitluck S."/>
            <person name="Liolios K."/>
            <person name="Ivanova N."/>
            <person name="Tapia R."/>
            <person name="Han C."/>
            <person name="Bruce D."/>
            <person name="Goodwin L."/>
            <person name="Pati A."/>
            <person name="Chen A."/>
            <person name="Palaniappan K."/>
            <person name="Land M."/>
            <person name="Hauser L."/>
            <person name="Chang Y.J."/>
            <person name="Jeffries C.D."/>
            <person name="Detter J.C."/>
            <person name="Rohde M."/>
            <person name="Brambilla E."/>
            <person name="Spring S."/>
            <person name="Goker M."/>
            <person name="Sikorski J."/>
            <person name="Woyke T."/>
            <person name="Bristow J."/>
            <person name="Eisen J.A."/>
            <person name="Markowitz V."/>
            <person name="Hugenholtz P."/>
            <person name="Klenk H.P."/>
            <person name="Kyrpides N.C."/>
        </authorList>
    </citation>
    <scope>NUCLEOTIDE SEQUENCE [LARGE SCALE GENOMIC DNA]</scope>
    <source>
        <strain evidence="3">DSM 11293 / JCM 15392 / SEBR 4228</strain>
    </source>
</reference>
<dbReference type="AlphaFoldDB" id="E1R5N4"/>
<dbReference type="EMBL" id="CP002116">
    <property type="protein sequence ID" value="ADK80649.1"/>
    <property type="molecule type" value="Genomic_DNA"/>
</dbReference>
<evidence type="ECO:0000313" key="2">
    <source>
        <dbReference type="EMBL" id="ADK80649.1"/>
    </source>
</evidence>
<dbReference type="Gene3D" id="3.40.190.10">
    <property type="entry name" value="Periplasmic binding protein-like II"/>
    <property type="match status" value="2"/>
</dbReference>
<feature type="signal peptide" evidence="1">
    <location>
        <begin position="1"/>
        <end position="25"/>
    </location>
</feature>
<proteinExistence type="predicted"/>
<dbReference type="InterPro" id="IPR011852">
    <property type="entry name" value="TRAP_TAXI"/>
</dbReference>
<evidence type="ECO:0000313" key="3">
    <source>
        <dbReference type="Proteomes" id="UP000002318"/>
    </source>
</evidence>
<dbReference type="eggNOG" id="COG2358">
    <property type="taxonomic scope" value="Bacteria"/>
</dbReference>
<keyword evidence="1" id="KW-0732">Signal</keyword>
<dbReference type="SUPFAM" id="SSF53850">
    <property type="entry name" value="Periplasmic binding protein-like II"/>
    <property type="match status" value="1"/>
</dbReference>
<organism evidence="2 3">
    <name type="scientific">Sediminispirochaeta smaragdinae (strain DSM 11293 / JCM 15392 / SEBR 4228)</name>
    <name type="common">Spirochaeta smaragdinae</name>
    <dbReference type="NCBI Taxonomy" id="573413"/>
    <lineage>
        <taxon>Bacteria</taxon>
        <taxon>Pseudomonadati</taxon>
        <taxon>Spirochaetota</taxon>
        <taxon>Spirochaetia</taxon>
        <taxon>Spirochaetales</taxon>
        <taxon>Spirochaetaceae</taxon>
        <taxon>Sediminispirochaeta</taxon>
    </lineage>
</organism>
<dbReference type="CDD" id="cd13520">
    <property type="entry name" value="PBP2_TAXI_TRAP"/>
    <property type="match status" value="1"/>
</dbReference>
<accession>E1R5N4</accession>
<dbReference type="NCBIfam" id="TIGR02122">
    <property type="entry name" value="TRAP_TAXI"/>
    <property type="match status" value="1"/>
</dbReference>
<dbReference type="PANTHER" id="PTHR42941:SF1">
    <property type="entry name" value="SLL1037 PROTEIN"/>
    <property type="match status" value="1"/>
</dbReference>
<gene>
    <name evidence="2" type="ordered locus">Spirs_1522</name>
</gene>
<dbReference type="Proteomes" id="UP000002318">
    <property type="component" value="Chromosome"/>
</dbReference>
<dbReference type="Pfam" id="PF16868">
    <property type="entry name" value="NMT1_3"/>
    <property type="match status" value="1"/>
</dbReference>
<dbReference type="KEGG" id="ssm:Spirs_1522"/>
<keyword evidence="2" id="KW-0675">Receptor</keyword>
<feature type="chain" id="PRO_5003150571" evidence="1">
    <location>
        <begin position="26"/>
        <end position="328"/>
    </location>
</feature>
<dbReference type="PANTHER" id="PTHR42941">
    <property type="entry name" value="SLL1037 PROTEIN"/>
    <property type="match status" value="1"/>
</dbReference>
<protein>
    <submittedName>
        <fullName evidence="2">TRAP transporter solute receptor, TAXI family</fullName>
    </submittedName>
</protein>
<dbReference type="OrthoDB" id="9776669at2"/>
<dbReference type="RefSeq" id="WP_013254113.1">
    <property type="nucleotide sequence ID" value="NC_014364.1"/>
</dbReference>